<dbReference type="Pfam" id="PF13419">
    <property type="entry name" value="HAD_2"/>
    <property type="match status" value="1"/>
</dbReference>
<dbReference type="InterPro" id="IPR036412">
    <property type="entry name" value="HAD-like_sf"/>
</dbReference>
<dbReference type="GO" id="GO:0004713">
    <property type="term" value="F:protein tyrosine kinase activity"/>
    <property type="evidence" value="ECO:0007669"/>
    <property type="project" value="TreeGrafter"/>
</dbReference>
<dbReference type="PANTHER" id="PTHR43434:SF20">
    <property type="entry name" value="5'-NUCLEOTIDASE"/>
    <property type="match status" value="1"/>
</dbReference>
<dbReference type="SUPFAM" id="SSF56784">
    <property type="entry name" value="HAD-like"/>
    <property type="match status" value="1"/>
</dbReference>
<dbReference type="InterPro" id="IPR050155">
    <property type="entry name" value="HAD-like_hydrolase_sf"/>
</dbReference>
<keyword evidence="1" id="KW-0378">Hydrolase</keyword>
<dbReference type="AlphaFoldDB" id="A0A9D1AN58"/>
<gene>
    <name evidence="1" type="ORF">IAB89_05925</name>
</gene>
<dbReference type="Gene3D" id="3.40.50.1000">
    <property type="entry name" value="HAD superfamily/HAD-like"/>
    <property type="match status" value="1"/>
</dbReference>
<reference evidence="1" key="1">
    <citation type="submission" date="2020-10" db="EMBL/GenBank/DDBJ databases">
        <authorList>
            <person name="Gilroy R."/>
        </authorList>
    </citation>
    <scope>NUCLEOTIDE SEQUENCE</scope>
    <source>
        <strain evidence="1">ChiSxjej1B13-7958</strain>
    </source>
</reference>
<accession>A0A9D1AN58</accession>
<dbReference type="SFLD" id="SFLDG01129">
    <property type="entry name" value="C1.5:_HAD__Beta-PGM__Phosphata"/>
    <property type="match status" value="1"/>
</dbReference>
<evidence type="ECO:0000313" key="2">
    <source>
        <dbReference type="Proteomes" id="UP000824242"/>
    </source>
</evidence>
<sequence>MRPRFSAVLFDLDGTLTESHPGILHCVRLSLEEMGLPIPPEDTLRRFIGPPLWYSYTTFCHLTSEQAEEAVERYRTHYRAGGYLECAVYPGILPLLEDLRAAGAKLAVATAKPAKMAHAVCESFGILSRVDFMSGNREDEKGMGKRGLIEAACAGLDVSPRQAVMIGDTRFDREGAREAGTAFVGAAYGYGSPGELTGEGSLGAAQSPEGLRAYLLLP</sequence>
<reference evidence="1" key="2">
    <citation type="journal article" date="2021" name="PeerJ">
        <title>Extensive microbial diversity within the chicken gut microbiome revealed by metagenomics and culture.</title>
        <authorList>
            <person name="Gilroy R."/>
            <person name="Ravi A."/>
            <person name="Getino M."/>
            <person name="Pursley I."/>
            <person name="Horton D.L."/>
            <person name="Alikhan N.F."/>
            <person name="Baker D."/>
            <person name="Gharbi K."/>
            <person name="Hall N."/>
            <person name="Watson M."/>
            <person name="Adriaenssens E.M."/>
            <person name="Foster-Nyarko E."/>
            <person name="Jarju S."/>
            <person name="Secka A."/>
            <person name="Antonio M."/>
            <person name="Oren A."/>
            <person name="Chaudhuri R.R."/>
            <person name="La Ragione R."/>
            <person name="Hildebrand F."/>
            <person name="Pallen M.J."/>
        </authorList>
    </citation>
    <scope>NUCLEOTIDE SEQUENCE</scope>
    <source>
        <strain evidence="1">ChiSxjej1B13-7958</strain>
    </source>
</reference>
<protein>
    <submittedName>
        <fullName evidence="1">HAD hydrolase-like protein</fullName>
    </submittedName>
</protein>
<name>A0A9D1AN58_9FIRM</name>
<organism evidence="1 2">
    <name type="scientific">Candidatus Caccousia avicola</name>
    <dbReference type="NCBI Taxonomy" id="2840721"/>
    <lineage>
        <taxon>Bacteria</taxon>
        <taxon>Bacillati</taxon>
        <taxon>Bacillota</taxon>
        <taxon>Clostridia</taxon>
        <taxon>Eubacteriales</taxon>
        <taxon>Oscillospiraceae</taxon>
        <taxon>Oscillospiraceae incertae sedis</taxon>
        <taxon>Candidatus Caccousia</taxon>
    </lineage>
</organism>
<dbReference type="InterPro" id="IPR023198">
    <property type="entry name" value="PGP-like_dom2"/>
</dbReference>
<dbReference type="Proteomes" id="UP000824242">
    <property type="component" value="Unassembled WGS sequence"/>
</dbReference>
<dbReference type="GO" id="GO:0016787">
    <property type="term" value="F:hydrolase activity"/>
    <property type="evidence" value="ECO:0007669"/>
    <property type="project" value="UniProtKB-KW"/>
</dbReference>
<dbReference type="InterPro" id="IPR023214">
    <property type="entry name" value="HAD_sf"/>
</dbReference>
<dbReference type="SFLD" id="SFLDS00003">
    <property type="entry name" value="Haloacid_Dehalogenase"/>
    <property type="match status" value="1"/>
</dbReference>
<dbReference type="PANTHER" id="PTHR43434">
    <property type="entry name" value="PHOSPHOGLYCOLATE PHOSPHATASE"/>
    <property type="match status" value="1"/>
</dbReference>
<dbReference type="EMBL" id="DVGZ01000059">
    <property type="protein sequence ID" value="HIR47182.1"/>
    <property type="molecule type" value="Genomic_DNA"/>
</dbReference>
<proteinExistence type="predicted"/>
<dbReference type="Gene3D" id="1.10.150.240">
    <property type="entry name" value="Putative phosphatase, domain 2"/>
    <property type="match status" value="1"/>
</dbReference>
<comment type="caution">
    <text evidence="1">The sequence shown here is derived from an EMBL/GenBank/DDBJ whole genome shotgun (WGS) entry which is preliminary data.</text>
</comment>
<dbReference type="InterPro" id="IPR041492">
    <property type="entry name" value="HAD_2"/>
</dbReference>
<dbReference type="GO" id="GO:0005829">
    <property type="term" value="C:cytosol"/>
    <property type="evidence" value="ECO:0007669"/>
    <property type="project" value="TreeGrafter"/>
</dbReference>
<evidence type="ECO:0000313" key="1">
    <source>
        <dbReference type="EMBL" id="HIR47182.1"/>
    </source>
</evidence>